<dbReference type="EMBL" id="CADEPM010000005">
    <property type="protein sequence ID" value="CAB3406850.1"/>
    <property type="molecule type" value="Genomic_DNA"/>
</dbReference>
<evidence type="ECO:0000256" key="1">
    <source>
        <dbReference type="SAM" id="MobiDB-lite"/>
    </source>
</evidence>
<feature type="compositionally biased region" description="Basic and acidic residues" evidence="1">
    <location>
        <begin position="57"/>
        <end position="77"/>
    </location>
</feature>
<dbReference type="Proteomes" id="UP000494206">
    <property type="component" value="Unassembled WGS sequence"/>
</dbReference>
<dbReference type="PANTHER" id="PTHR31551">
    <property type="entry name" value="PRE-MRNA-SPLICING FACTOR CWF18"/>
    <property type="match status" value="1"/>
</dbReference>
<comment type="caution">
    <text evidence="2">The sequence shown here is derived from an EMBL/GenBank/DDBJ whole genome shotgun (WGS) entry which is preliminary data.</text>
</comment>
<organism evidence="2 3">
    <name type="scientific">Caenorhabditis bovis</name>
    <dbReference type="NCBI Taxonomy" id="2654633"/>
    <lineage>
        <taxon>Eukaryota</taxon>
        <taxon>Metazoa</taxon>
        <taxon>Ecdysozoa</taxon>
        <taxon>Nematoda</taxon>
        <taxon>Chromadorea</taxon>
        <taxon>Rhabditida</taxon>
        <taxon>Rhabditina</taxon>
        <taxon>Rhabditomorpha</taxon>
        <taxon>Rhabditoidea</taxon>
        <taxon>Rhabditidae</taxon>
        <taxon>Peloderinae</taxon>
        <taxon>Caenorhabditis</taxon>
    </lineage>
</organism>
<keyword evidence="3" id="KW-1185">Reference proteome</keyword>
<dbReference type="AlphaFoldDB" id="A0A8S1F582"/>
<sequence>MTDVDNDNQSDEDIESMTSRETSLEAAAKARKRRLMEMKSRIHGVPMEEEDYEKEEQETKKTKEQKKEFRNHKPDEAIGSHVSGIEMDAVEREIADHLKDVLHEKPIESIDLAMLAPRKIDWDLKRDIEGKMARLERKTQKAIAEIIRHRLAQGKGDLASTVNAASM</sequence>
<feature type="compositionally biased region" description="Acidic residues" evidence="1">
    <location>
        <begin position="1"/>
        <end position="15"/>
    </location>
</feature>
<evidence type="ECO:0000313" key="3">
    <source>
        <dbReference type="Proteomes" id="UP000494206"/>
    </source>
</evidence>
<gene>
    <name evidence="2" type="ORF">CBOVIS_LOCUS8862</name>
</gene>
<feature type="compositionally biased region" description="Acidic residues" evidence="1">
    <location>
        <begin position="47"/>
        <end position="56"/>
    </location>
</feature>
<evidence type="ECO:0000313" key="2">
    <source>
        <dbReference type="EMBL" id="CAB3406850.1"/>
    </source>
</evidence>
<proteinExistence type="predicted"/>
<dbReference type="OrthoDB" id="10261348at2759"/>
<dbReference type="InterPro" id="IPR013169">
    <property type="entry name" value="mRNA_splic_Cwf18-like"/>
</dbReference>
<dbReference type="Pfam" id="PF08315">
    <property type="entry name" value="cwf18"/>
    <property type="match status" value="1"/>
</dbReference>
<evidence type="ECO:0008006" key="4">
    <source>
        <dbReference type="Google" id="ProtNLM"/>
    </source>
</evidence>
<protein>
    <recommendedName>
        <fullName evidence="4">Cwf18 pre-mRNA splicing factor</fullName>
    </recommendedName>
</protein>
<feature type="region of interest" description="Disordered" evidence="1">
    <location>
        <begin position="1"/>
        <end position="77"/>
    </location>
</feature>
<name>A0A8S1F582_9PELO</name>
<dbReference type="GO" id="GO:0005684">
    <property type="term" value="C:U2-type spliceosomal complex"/>
    <property type="evidence" value="ECO:0007669"/>
    <property type="project" value="TreeGrafter"/>
</dbReference>
<dbReference type="PANTHER" id="PTHR31551:SF1">
    <property type="entry name" value="COILED-COIL DOMAIN-CONTAINING PROTEIN 12"/>
    <property type="match status" value="1"/>
</dbReference>
<reference evidence="2 3" key="1">
    <citation type="submission" date="2020-04" db="EMBL/GenBank/DDBJ databases">
        <authorList>
            <person name="Laetsch R D."/>
            <person name="Stevens L."/>
            <person name="Kumar S."/>
            <person name="Blaxter L. M."/>
        </authorList>
    </citation>
    <scope>NUCLEOTIDE SEQUENCE [LARGE SCALE GENOMIC DNA]</scope>
</reference>
<dbReference type="GO" id="GO:0071014">
    <property type="term" value="C:post-mRNA release spliceosomal complex"/>
    <property type="evidence" value="ECO:0007669"/>
    <property type="project" value="TreeGrafter"/>
</dbReference>
<accession>A0A8S1F582</accession>